<dbReference type="GO" id="GO:0000785">
    <property type="term" value="C:chromatin"/>
    <property type="evidence" value="ECO:0007669"/>
    <property type="project" value="TreeGrafter"/>
</dbReference>
<dbReference type="AlphaFoldDB" id="A0A2P5A2B4"/>
<name>A0A2P5A2B4_9HYPO</name>
<organism evidence="3 4">
    <name type="scientific">Trichoderma gamsii</name>
    <dbReference type="NCBI Taxonomy" id="398673"/>
    <lineage>
        <taxon>Eukaryota</taxon>
        <taxon>Fungi</taxon>
        <taxon>Dikarya</taxon>
        <taxon>Ascomycota</taxon>
        <taxon>Pezizomycotina</taxon>
        <taxon>Sordariomycetes</taxon>
        <taxon>Hypocreomycetidae</taxon>
        <taxon>Hypocreales</taxon>
        <taxon>Hypocreaceae</taxon>
        <taxon>Trichoderma</taxon>
    </lineage>
</organism>
<dbReference type="InterPro" id="IPR003347">
    <property type="entry name" value="JmjC_dom"/>
</dbReference>
<evidence type="ECO:0000313" key="3">
    <source>
        <dbReference type="EMBL" id="PON30673.1"/>
    </source>
</evidence>
<feature type="region of interest" description="Disordered" evidence="1">
    <location>
        <begin position="1"/>
        <end position="48"/>
    </location>
</feature>
<feature type="compositionally biased region" description="Basic and acidic residues" evidence="1">
    <location>
        <begin position="1"/>
        <end position="17"/>
    </location>
</feature>
<dbReference type="GO" id="GO:0010468">
    <property type="term" value="P:regulation of gene expression"/>
    <property type="evidence" value="ECO:0007669"/>
    <property type="project" value="TreeGrafter"/>
</dbReference>
<evidence type="ECO:0000256" key="1">
    <source>
        <dbReference type="SAM" id="MobiDB-lite"/>
    </source>
</evidence>
<feature type="compositionally biased region" description="Polar residues" evidence="1">
    <location>
        <begin position="67"/>
        <end position="82"/>
    </location>
</feature>
<dbReference type="SUPFAM" id="SSF51197">
    <property type="entry name" value="Clavaminate synthase-like"/>
    <property type="match status" value="1"/>
</dbReference>
<accession>A0A2P5A2B4</accession>
<dbReference type="Pfam" id="PF02373">
    <property type="entry name" value="JmjC"/>
    <property type="match status" value="1"/>
</dbReference>
<feature type="compositionally biased region" description="Low complexity" evidence="1">
    <location>
        <begin position="91"/>
        <end position="107"/>
    </location>
</feature>
<dbReference type="PANTHER" id="PTHR10694:SF7">
    <property type="entry name" value="[HISTONE H3]-TRIMETHYL-L-LYSINE(9) DEMETHYLASE"/>
    <property type="match status" value="1"/>
</dbReference>
<keyword evidence="4" id="KW-1185">Reference proteome</keyword>
<dbReference type="STRING" id="398673.A0A2P5A2B4"/>
<dbReference type="EMBL" id="JPDN02000001">
    <property type="protein sequence ID" value="PON30673.1"/>
    <property type="molecule type" value="Genomic_DNA"/>
</dbReference>
<dbReference type="GO" id="GO:0032454">
    <property type="term" value="F:histone H3K9 demethylase activity"/>
    <property type="evidence" value="ECO:0007669"/>
    <property type="project" value="TreeGrafter"/>
</dbReference>
<dbReference type="GeneID" id="29984720"/>
<dbReference type="PANTHER" id="PTHR10694">
    <property type="entry name" value="LYSINE-SPECIFIC DEMETHYLASE"/>
    <property type="match status" value="1"/>
</dbReference>
<comment type="caution">
    <text evidence="3">The sequence shown here is derived from an EMBL/GenBank/DDBJ whole genome shotgun (WGS) entry which is preliminary data.</text>
</comment>
<dbReference type="PROSITE" id="PS51184">
    <property type="entry name" value="JMJC"/>
    <property type="match status" value="1"/>
</dbReference>
<dbReference type="Proteomes" id="UP000054821">
    <property type="component" value="Unassembled WGS sequence"/>
</dbReference>
<gene>
    <name evidence="3" type="ORF">TGAM01_v200094</name>
</gene>
<proteinExistence type="predicted"/>
<sequence length="603" mass="66975">MEAKRRYEANDTARDTTDIPLGAQGRLEESPADMDAPQPLLSSPSCAPLERGAGRAIEAVAGEGLANGQSSNTEPAAQQVRQDLQGRLPASLSSSNNNNNNNKTTTTADPDLACEPLAAVTLTPGEMSSSEPVAMEEPDQATRPQSQDEDSKVSSSLHPVSEIGELPEEELELARFASSSENYSSSITGSSRASSPLSEPDTHGIAYTYDGPPGHRILHLRPTAEQWEDFPALLAFARNLHAEVDGCFKIILPEELQDPLPEKDSQYVTANAYRIRQINHRTFWQVSTVPSEGAFSSSEPEGELSGSVDENFKKLKTLFNKSKDKQMRNVRYRVDVPAWTAKQRREAGVPDRSPIHPLAGDKLDKTKAIIPGIHTPYVYESAQHFGATFQLHAEDFRLSSLNHLYKGRKIWIVVPATAVDIAEEALNRKGKCSQFMRHRAEFFFPEKLQKMGIPHRIVDQRPGETIVILPDAYHEGFSTGYTLAEAKNYADDDWTADTYQPCQPSCQLMTAIPAEFMRPLQEGEERLDLCAGYKDVTDEASKASEQQQQQQQQPEVEESLHAEIQCKSNPTLKRPIEHTIPDEIVYKHPRLNQDFNHSVHANV</sequence>
<feature type="domain" description="JmjC" evidence="2">
    <location>
        <begin position="338"/>
        <end position="506"/>
    </location>
</feature>
<feature type="compositionally biased region" description="Low complexity" evidence="1">
    <location>
        <begin position="184"/>
        <end position="195"/>
    </location>
</feature>
<feature type="region of interest" description="Disordered" evidence="1">
    <location>
        <begin position="60"/>
        <end position="209"/>
    </location>
</feature>
<dbReference type="SMART" id="SM00558">
    <property type="entry name" value="JmjC"/>
    <property type="match status" value="1"/>
</dbReference>
<evidence type="ECO:0000259" key="2">
    <source>
        <dbReference type="PROSITE" id="PS51184"/>
    </source>
</evidence>
<protein>
    <recommendedName>
        <fullName evidence="2">JmjC domain-containing protein</fullName>
    </recommendedName>
</protein>
<evidence type="ECO:0000313" key="4">
    <source>
        <dbReference type="Proteomes" id="UP000054821"/>
    </source>
</evidence>
<dbReference type="RefSeq" id="XP_018662177.1">
    <property type="nucleotide sequence ID" value="XM_018804637.1"/>
</dbReference>
<dbReference type="GO" id="GO:0051864">
    <property type="term" value="F:histone H3K36 demethylase activity"/>
    <property type="evidence" value="ECO:0007669"/>
    <property type="project" value="TreeGrafter"/>
</dbReference>
<dbReference type="GO" id="GO:0005634">
    <property type="term" value="C:nucleus"/>
    <property type="evidence" value="ECO:0007669"/>
    <property type="project" value="TreeGrafter"/>
</dbReference>
<dbReference type="Gene3D" id="2.60.120.650">
    <property type="entry name" value="Cupin"/>
    <property type="match status" value="1"/>
</dbReference>
<reference evidence="3 4" key="1">
    <citation type="journal article" date="2016" name="Genome Announc.">
        <title>Draft Whole-Genome Sequence of Trichoderma gamsii T6085, a Promising Biocontrol Agent of Fusarium Head Blight on Wheat.</title>
        <authorList>
            <person name="Baroncelli R."/>
            <person name="Zapparata A."/>
            <person name="Piaggeschi G."/>
            <person name="Sarrocco S."/>
            <person name="Vannacci G."/>
        </authorList>
    </citation>
    <scope>NUCLEOTIDE SEQUENCE [LARGE SCALE GENOMIC DNA]</scope>
    <source>
        <strain evidence="3 4">T6085</strain>
    </source>
</reference>